<dbReference type="Pfam" id="PF12784">
    <property type="entry name" value="PDDEXK_2"/>
    <property type="match status" value="1"/>
</dbReference>
<evidence type="ECO:0000313" key="1">
    <source>
        <dbReference type="EMBL" id="SLM27871.1"/>
    </source>
</evidence>
<name>A0A1W1H5W2_9BACT</name>
<dbReference type="PANTHER" id="PTHR41317">
    <property type="entry name" value="PD-(D_E)XK NUCLEASE FAMILY TRANSPOSASE"/>
    <property type="match status" value="1"/>
</dbReference>
<sequence length="336" mass="39181">MTDFSDHNRVIRFDWAIKSLLRDKANFDVLEGFLCALLEDENIKVLNILESEGNQKQEDDKFNRVDLMVEDSHKRKIIIEIQNTRERDYLERLLFGTSKVIVDNLRLGEDFKNISKVISISILYFNFGTGDDYLYKGTTQFIGMNTGNPLKIKEKIEVMDGLESKYKFVDKDIFPEYYFIQIYKFQDIIKRYIDEWIYMIKNEQVRDDFKSKNIDKAKEKLSYIHMNKSEKADYERYIVNLVRERDMITTAKEDGEKIGIEKGEKIGIEKGEKIGIEKGEKIGIEKGEKIGIEKGEKIGIEKGLKTVASQMLKKGQSIDKISEFTGLAIEEIKKLN</sequence>
<dbReference type="PANTHER" id="PTHR41317:SF1">
    <property type="entry name" value="PD-(D_E)XK NUCLEASE FAMILY TRANSPOSASE"/>
    <property type="match status" value="1"/>
</dbReference>
<dbReference type="Proteomes" id="UP000191931">
    <property type="component" value="Unassembled WGS sequence"/>
</dbReference>
<dbReference type="AlphaFoldDB" id="A0A1W1H5W2"/>
<dbReference type="STRING" id="1246637.MTBBW1_1180001"/>
<reference evidence="1 2" key="1">
    <citation type="submission" date="2017-03" db="EMBL/GenBank/DDBJ databases">
        <authorList>
            <person name="Afonso C.L."/>
            <person name="Miller P.J."/>
            <person name="Scott M.A."/>
            <person name="Spackman E."/>
            <person name="Goraichik I."/>
            <person name="Dimitrov K.M."/>
            <person name="Suarez D.L."/>
            <person name="Swayne D.E."/>
        </authorList>
    </citation>
    <scope>NUCLEOTIDE SEQUENCE [LARGE SCALE GENOMIC DNA]</scope>
    <source>
        <strain evidence="1">PRJEB14757</strain>
    </source>
</reference>
<keyword evidence="2" id="KW-1185">Reference proteome</keyword>
<accession>A0A1W1H5W2</accession>
<dbReference type="RefSeq" id="WP_080804315.1">
    <property type="nucleotide sequence ID" value="NZ_LT828546.1"/>
</dbReference>
<gene>
    <name evidence="1" type="ORF">MTBBW1_1180001</name>
</gene>
<proteinExistence type="predicted"/>
<dbReference type="OrthoDB" id="1793581at2"/>
<evidence type="ECO:0008006" key="3">
    <source>
        <dbReference type="Google" id="ProtNLM"/>
    </source>
</evidence>
<protein>
    <recommendedName>
        <fullName evidence="3">Rpn family recombination-promoting nuclease/putative transposase</fullName>
    </recommendedName>
</protein>
<dbReference type="EMBL" id="FWEV01000022">
    <property type="protein sequence ID" value="SLM27871.1"/>
    <property type="molecule type" value="Genomic_DNA"/>
</dbReference>
<evidence type="ECO:0000313" key="2">
    <source>
        <dbReference type="Proteomes" id="UP000191931"/>
    </source>
</evidence>
<organism evidence="1 2">
    <name type="scientific">Desulfamplus magnetovallimortis</name>
    <dbReference type="NCBI Taxonomy" id="1246637"/>
    <lineage>
        <taxon>Bacteria</taxon>
        <taxon>Pseudomonadati</taxon>
        <taxon>Thermodesulfobacteriota</taxon>
        <taxon>Desulfobacteria</taxon>
        <taxon>Desulfobacterales</taxon>
        <taxon>Desulfobacteraceae</taxon>
        <taxon>Desulfamplus</taxon>
    </lineage>
</organism>